<accession>A0A060ZD67</accession>
<reference evidence="3" key="2">
    <citation type="submission" date="2014-03" db="EMBL/GenBank/DDBJ databases">
        <authorList>
            <person name="Genoscope - CEA"/>
        </authorList>
    </citation>
    <scope>NUCLEOTIDE SEQUENCE</scope>
</reference>
<dbReference type="Pfam" id="PF24871">
    <property type="entry name" value="Piezo_TM1-24"/>
    <property type="match status" value="1"/>
</dbReference>
<keyword evidence="1" id="KW-0812">Transmembrane</keyword>
<dbReference type="GO" id="GO:0008381">
    <property type="term" value="F:mechanosensitive monoatomic ion channel activity"/>
    <property type="evidence" value="ECO:0007669"/>
    <property type="project" value="InterPro"/>
</dbReference>
<name>A0A060ZD67_ONCMY</name>
<dbReference type="PaxDb" id="8022-A0A060ZD67"/>
<gene>
    <name evidence="3" type="ORF">GSONMT00038513001</name>
</gene>
<protein>
    <recommendedName>
        <fullName evidence="2">Piezo TM1-24 domain-containing protein</fullName>
    </recommendedName>
</protein>
<dbReference type="AlphaFoldDB" id="A0A060ZD67"/>
<dbReference type="InterPro" id="IPR056769">
    <property type="entry name" value="Piezo_TM1-24"/>
</dbReference>
<evidence type="ECO:0000313" key="3">
    <source>
        <dbReference type="EMBL" id="CDR02894.1"/>
    </source>
</evidence>
<feature type="transmembrane region" description="Helical" evidence="1">
    <location>
        <begin position="117"/>
        <end position="136"/>
    </location>
</feature>
<dbReference type="Proteomes" id="UP000193380">
    <property type="component" value="Unassembled WGS sequence"/>
</dbReference>
<feature type="transmembrane region" description="Helical" evidence="1">
    <location>
        <begin position="12"/>
        <end position="32"/>
    </location>
</feature>
<evidence type="ECO:0000259" key="2">
    <source>
        <dbReference type="Pfam" id="PF24871"/>
    </source>
</evidence>
<feature type="domain" description="Piezo TM1-24" evidence="2">
    <location>
        <begin position="1"/>
        <end position="210"/>
    </location>
</feature>
<evidence type="ECO:0000256" key="1">
    <source>
        <dbReference type="SAM" id="Phobius"/>
    </source>
</evidence>
<reference evidence="3" key="1">
    <citation type="journal article" date="2014" name="Nat. Commun.">
        <title>The rainbow trout genome provides novel insights into evolution after whole-genome duplication in vertebrates.</title>
        <authorList>
            <person name="Berthelot C."/>
            <person name="Brunet F."/>
            <person name="Chalopin D."/>
            <person name="Juanchich A."/>
            <person name="Bernard M."/>
            <person name="Noel B."/>
            <person name="Bento P."/>
            <person name="Da Silva C."/>
            <person name="Labadie K."/>
            <person name="Alberti A."/>
            <person name="Aury J.M."/>
            <person name="Louis A."/>
            <person name="Dehais P."/>
            <person name="Bardou P."/>
            <person name="Montfort J."/>
            <person name="Klopp C."/>
            <person name="Cabau C."/>
            <person name="Gaspin C."/>
            <person name="Thorgaard G.H."/>
            <person name="Boussaha M."/>
            <person name="Quillet E."/>
            <person name="Guyomard R."/>
            <person name="Galiana D."/>
            <person name="Bobe J."/>
            <person name="Volff J.N."/>
            <person name="Genet C."/>
            <person name="Wincker P."/>
            <person name="Jaillon O."/>
            <person name="Roest Crollius H."/>
            <person name="Guiguen Y."/>
        </authorList>
    </citation>
    <scope>NUCLEOTIDE SEQUENCE [LARGE SCALE GENOMIC DNA]</scope>
</reference>
<keyword evidence="1" id="KW-0472">Membrane</keyword>
<feature type="transmembrane region" description="Helical" evidence="1">
    <location>
        <begin position="173"/>
        <end position="192"/>
    </location>
</feature>
<keyword evidence="1" id="KW-1133">Transmembrane helix</keyword>
<dbReference type="InterPro" id="IPR027272">
    <property type="entry name" value="Piezo"/>
</dbReference>
<sequence length="211" mass="25480">MVRDRRRYTMTTSPFMVFYGNLLIILQYIWSFELLQPVPGLFLKKEVPFRELGSKMLCLLSFWLLLRQALTERKESQREEEVLSGIRVIHTHKKEDKEVMDESGGHREMMEVLGNTLMAMLNKYWIYICAGMFFFVSFEGRIVMYKIIYMMLLLFCVACYQVHYEWWRSMLKYFWMSVVVYTMLVLILIYTFQFDSSIHVWFNMTGMSKDK</sequence>
<dbReference type="PANTHER" id="PTHR47049">
    <property type="entry name" value="PIEZO-TYPE MECHANOSENSITIVE ION CHANNEL HOMOLOG"/>
    <property type="match status" value="1"/>
</dbReference>
<feature type="transmembrane region" description="Helical" evidence="1">
    <location>
        <begin position="142"/>
        <end position="161"/>
    </location>
</feature>
<dbReference type="EMBL" id="FR966655">
    <property type="protein sequence ID" value="CDR02894.1"/>
    <property type="molecule type" value="Genomic_DNA"/>
</dbReference>
<dbReference type="PANTHER" id="PTHR47049:SF6">
    <property type="entry name" value="PIEZO-TYPE MECHANOSENSITIVE ION CHANNEL COMPONENT"/>
    <property type="match status" value="1"/>
</dbReference>
<dbReference type="STRING" id="8022.A0A060ZD67"/>
<evidence type="ECO:0000313" key="4">
    <source>
        <dbReference type="Proteomes" id="UP000193380"/>
    </source>
</evidence>
<organism evidence="3 4">
    <name type="scientific">Oncorhynchus mykiss</name>
    <name type="common">Rainbow trout</name>
    <name type="synonym">Salmo gairdneri</name>
    <dbReference type="NCBI Taxonomy" id="8022"/>
    <lineage>
        <taxon>Eukaryota</taxon>
        <taxon>Metazoa</taxon>
        <taxon>Chordata</taxon>
        <taxon>Craniata</taxon>
        <taxon>Vertebrata</taxon>
        <taxon>Euteleostomi</taxon>
        <taxon>Actinopterygii</taxon>
        <taxon>Neopterygii</taxon>
        <taxon>Teleostei</taxon>
        <taxon>Protacanthopterygii</taxon>
        <taxon>Salmoniformes</taxon>
        <taxon>Salmonidae</taxon>
        <taxon>Salmoninae</taxon>
        <taxon>Oncorhynchus</taxon>
    </lineage>
</organism>
<feature type="transmembrane region" description="Helical" evidence="1">
    <location>
        <begin position="52"/>
        <end position="70"/>
    </location>
</feature>
<proteinExistence type="predicted"/>
<dbReference type="GO" id="GO:0016020">
    <property type="term" value="C:membrane"/>
    <property type="evidence" value="ECO:0007669"/>
    <property type="project" value="InterPro"/>
</dbReference>